<gene>
    <name evidence="2" type="ORF">Purlil1_8457</name>
</gene>
<sequence>MRGRQGADWSQKGIGGAGARRARRLAYAGQGCGGRGRGGVGGDEEEEQQEQQEEEEGGGGRFLERMHASRHAFANASRRYGQRGDGPSQVGGERGKGRRASPPSLRELSLRAYHEHVQGRGPMQCAPRLDSRHRAGKKHVRRDLTARLSKFKGHGLHAEEGAGPKGVCGHQATHHHHYRNHHGGFSFPRIAADANLTGRHVWG</sequence>
<feature type="region of interest" description="Disordered" evidence="1">
    <location>
        <begin position="117"/>
        <end position="171"/>
    </location>
</feature>
<comment type="caution">
    <text evidence="2">The sequence shown here is derived from an EMBL/GenBank/DDBJ whole genome shotgun (WGS) entry which is preliminary data.</text>
</comment>
<evidence type="ECO:0000313" key="2">
    <source>
        <dbReference type="EMBL" id="KAK4087159.1"/>
    </source>
</evidence>
<evidence type="ECO:0000313" key="3">
    <source>
        <dbReference type="Proteomes" id="UP001287286"/>
    </source>
</evidence>
<name>A0ABR0BSX5_PURLI</name>
<reference evidence="2 3" key="1">
    <citation type="journal article" date="2024" name="Microbiol. Resour. Announc.">
        <title>Genome annotations for the ascomycete fungi Trichoderma harzianum, Trichoderma aggressivum, and Purpureocillium lilacinum.</title>
        <authorList>
            <person name="Beijen E.P.W."/>
            <person name="Ohm R.A."/>
        </authorList>
    </citation>
    <scope>NUCLEOTIDE SEQUENCE [LARGE SCALE GENOMIC DNA]</scope>
    <source>
        <strain evidence="2 3">CBS 150709</strain>
    </source>
</reference>
<feature type="region of interest" description="Disordered" evidence="1">
    <location>
        <begin position="74"/>
        <end position="105"/>
    </location>
</feature>
<feature type="compositionally biased region" description="Acidic residues" evidence="1">
    <location>
        <begin position="42"/>
        <end position="57"/>
    </location>
</feature>
<organism evidence="2 3">
    <name type="scientific">Purpureocillium lilacinum</name>
    <name type="common">Paecilomyces lilacinus</name>
    <dbReference type="NCBI Taxonomy" id="33203"/>
    <lineage>
        <taxon>Eukaryota</taxon>
        <taxon>Fungi</taxon>
        <taxon>Dikarya</taxon>
        <taxon>Ascomycota</taxon>
        <taxon>Pezizomycotina</taxon>
        <taxon>Sordariomycetes</taxon>
        <taxon>Hypocreomycetidae</taxon>
        <taxon>Hypocreales</taxon>
        <taxon>Ophiocordycipitaceae</taxon>
        <taxon>Purpureocillium</taxon>
    </lineage>
</organism>
<dbReference type="Proteomes" id="UP001287286">
    <property type="component" value="Unassembled WGS sequence"/>
</dbReference>
<protein>
    <submittedName>
        <fullName evidence="2">Uncharacterized protein</fullName>
    </submittedName>
</protein>
<proteinExistence type="predicted"/>
<feature type="compositionally biased region" description="Gly residues" evidence="1">
    <location>
        <begin position="30"/>
        <end position="41"/>
    </location>
</feature>
<dbReference type="EMBL" id="JAWRVI010000034">
    <property type="protein sequence ID" value="KAK4087159.1"/>
    <property type="molecule type" value="Genomic_DNA"/>
</dbReference>
<feature type="region of interest" description="Disordered" evidence="1">
    <location>
        <begin position="1"/>
        <end position="60"/>
    </location>
</feature>
<keyword evidence="3" id="KW-1185">Reference proteome</keyword>
<accession>A0ABR0BSX5</accession>
<evidence type="ECO:0000256" key="1">
    <source>
        <dbReference type="SAM" id="MobiDB-lite"/>
    </source>
</evidence>